<evidence type="ECO:0000256" key="2">
    <source>
        <dbReference type="ARBA" id="ARBA00004648"/>
    </source>
</evidence>
<reference evidence="17" key="1">
    <citation type="submission" date="2025-08" db="UniProtKB">
        <authorList>
            <consortium name="RefSeq"/>
        </authorList>
    </citation>
    <scope>IDENTIFICATION</scope>
    <source>
        <tissue evidence="17">Liver</tissue>
    </source>
</reference>
<evidence type="ECO:0000256" key="3">
    <source>
        <dbReference type="ARBA" id="ARBA00009050"/>
    </source>
</evidence>
<evidence type="ECO:0000256" key="5">
    <source>
        <dbReference type="ARBA" id="ARBA00022824"/>
    </source>
</evidence>
<evidence type="ECO:0000259" key="15">
    <source>
        <dbReference type="PROSITE" id="PS50217"/>
    </source>
</evidence>
<keyword evidence="8" id="KW-0238">DNA-binding</keyword>
<dbReference type="PROSITE" id="PS00036">
    <property type="entry name" value="BZIP_BASIC"/>
    <property type="match status" value="1"/>
</dbReference>
<dbReference type="OrthoDB" id="644067at2759"/>
<dbReference type="KEGG" id="lww:102738896"/>
<dbReference type="SUPFAM" id="SSF57959">
    <property type="entry name" value="Leucine zipper domain"/>
    <property type="match status" value="1"/>
</dbReference>
<evidence type="ECO:0000256" key="9">
    <source>
        <dbReference type="ARBA" id="ARBA00023136"/>
    </source>
</evidence>
<dbReference type="RefSeq" id="XP_006738836.1">
    <property type="nucleotide sequence ID" value="XM_006738773.2"/>
</dbReference>
<name>A0A2U3Y545_LEPWE</name>
<evidence type="ECO:0000256" key="11">
    <source>
        <dbReference type="ARBA" id="ARBA00023230"/>
    </source>
</evidence>
<evidence type="ECO:0000256" key="7">
    <source>
        <dbReference type="ARBA" id="ARBA00023015"/>
    </source>
</evidence>
<dbReference type="STRING" id="9713.A0A2U3Y545"/>
<dbReference type="GeneID" id="102738896"/>
<keyword evidence="4 14" id="KW-0812">Transmembrane</keyword>
<keyword evidence="16" id="KW-1185">Reference proteome</keyword>
<evidence type="ECO:0000256" key="13">
    <source>
        <dbReference type="SAM" id="Coils"/>
    </source>
</evidence>
<comment type="subcellular location">
    <subcellularLocation>
        <location evidence="2">Endoplasmic reticulum membrane</location>
        <topology evidence="2">Single-pass type II membrane protein</topology>
    </subcellularLocation>
    <subcellularLocation>
        <location evidence="1">Nucleus</location>
    </subcellularLocation>
</comment>
<dbReference type="CDD" id="cd14700">
    <property type="entry name" value="bZIP_ATF6"/>
    <property type="match status" value="1"/>
</dbReference>
<evidence type="ECO:0000256" key="1">
    <source>
        <dbReference type="ARBA" id="ARBA00004123"/>
    </source>
</evidence>
<keyword evidence="10" id="KW-0804">Transcription</keyword>
<evidence type="ECO:0000313" key="16">
    <source>
        <dbReference type="Proteomes" id="UP000245341"/>
    </source>
</evidence>
<accession>A0A2U3Y545</accession>
<dbReference type="GO" id="GO:0005634">
    <property type="term" value="C:nucleus"/>
    <property type="evidence" value="ECO:0007669"/>
    <property type="project" value="UniProtKB-SubCell"/>
</dbReference>
<evidence type="ECO:0000256" key="14">
    <source>
        <dbReference type="SAM" id="Phobius"/>
    </source>
</evidence>
<evidence type="ECO:0000256" key="6">
    <source>
        <dbReference type="ARBA" id="ARBA00022989"/>
    </source>
</evidence>
<protein>
    <submittedName>
        <fullName evidence="17">Cyclic AMP-dependent transcription factor ATF-6 alpha</fullName>
    </submittedName>
</protein>
<dbReference type="Proteomes" id="UP000245341">
    <property type="component" value="Unplaced"/>
</dbReference>
<dbReference type="GO" id="GO:0030968">
    <property type="term" value="P:endoplasmic reticulum unfolded protein response"/>
    <property type="evidence" value="ECO:0007669"/>
    <property type="project" value="TreeGrafter"/>
</dbReference>
<proteinExistence type="inferred from homology"/>
<keyword evidence="12" id="KW-0539">Nucleus</keyword>
<feature type="coiled-coil region" evidence="13">
    <location>
        <begin position="225"/>
        <end position="259"/>
    </location>
</feature>
<evidence type="ECO:0000256" key="10">
    <source>
        <dbReference type="ARBA" id="ARBA00023163"/>
    </source>
</evidence>
<dbReference type="InterPro" id="IPR051882">
    <property type="entry name" value="ATF_bZIP_TF"/>
</dbReference>
<keyword evidence="11" id="KW-0834">Unfolded protein response</keyword>
<dbReference type="GO" id="GO:0000978">
    <property type="term" value="F:RNA polymerase II cis-regulatory region sequence-specific DNA binding"/>
    <property type="evidence" value="ECO:0007669"/>
    <property type="project" value="TreeGrafter"/>
</dbReference>
<dbReference type="GO" id="GO:0000981">
    <property type="term" value="F:DNA-binding transcription factor activity, RNA polymerase II-specific"/>
    <property type="evidence" value="ECO:0007669"/>
    <property type="project" value="TreeGrafter"/>
</dbReference>
<feature type="transmembrane region" description="Helical" evidence="14">
    <location>
        <begin position="272"/>
        <end position="292"/>
    </location>
</feature>
<evidence type="ECO:0000313" key="17">
    <source>
        <dbReference type="RefSeq" id="XP_006738836.1"/>
    </source>
</evidence>
<keyword evidence="9 14" id="KW-0472">Membrane</keyword>
<keyword evidence="6 14" id="KW-1133">Transmembrane helix</keyword>
<dbReference type="InterPro" id="IPR004827">
    <property type="entry name" value="bZIP"/>
</dbReference>
<sequence>MQQRDRKCRKVPQGNRYSPICLNELSLRRSSLLICSSSPGSGSTLSSLGHRPRGGREYFVLLPPPSGLLVTEFQAAGAWGLRAPAGVAGTMESPLSPGLSHRADEDWDSTLFAELGYFTDTDDLQLDAAKETYENNFDNLDFDLDLMPWETGIWDINNQLCTVKDVKAEPQPLSPASSCSVSSPQSVDSYSSTQHVPIAVLRRQQRMIKNRESACQSRKKKKEYMLGLEARLKAALSENEKLKKENGSLKRQLDEVVSENQRLKVPNSKRRAICVMVVLAFIVLSYGPMSMLEQDSRRKNPSVNPANQRRHLLEFSAKEVEDTSDGIIQKNSYRYDHSVSNDKALMVLSEEPLLYIPPPPCQPLINTTESLRLNHELRGWVHRHEVERTKSRRMTNNQQKTRILQGALEQGSNSQLMAVQYTETTSISRNSGSELQVYYASPRSYQDFFEAIRRRGDTFYVVSFRRDHLLLPATTHNKTSRPKMSIVLPAININENVINGQDYEVMMQIDCQVMDTRILHIKSSSVPPYLRDQQRNQSNTFFGSPPAAPEAAHVVRTIPESLQ</sequence>
<dbReference type="PANTHER" id="PTHR46164">
    <property type="entry name" value="ATF6, ISOFORM C"/>
    <property type="match status" value="1"/>
</dbReference>
<dbReference type="FunFam" id="1.20.5.170:FF:000041">
    <property type="entry name" value="Cyclic AMP-dependent transcription factor ATF-6 beta"/>
    <property type="match status" value="1"/>
</dbReference>
<comment type="similarity">
    <text evidence="3">Belongs to the bZIP family. ATF subfamily.</text>
</comment>
<keyword evidence="5" id="KW-0256">Endoplasmic reticulum</keyword>
<evidence type="ECO:0000256" key="12">
    <source>
        <dbReference type="ARBA" id="ARBA00023242"/>
    </source>
</evidence>
<keyword evidence="7" id="KW-0805">Transcription regulation</keyword>
<dbReference type="Gene3D" id="1.20.5.170">
    <property type="match status" value="1"/>
</dbReference>
<dbReference type="PROSITE" id="PS50217">
    <property type="entry name" value="BZIP"/>
    <property type="match status" value="1"/>
</dbReference>
<dbReference type="SMART" id="SM00338">
    <property type="entry name" value="BRLZ"/>
    <property type="match status" value="1"/>
</dbReference>
<evidence type="ECO:0000256" key="8">
    <source>
        <dbReference type="ARBA" id="ARBA00023125"/>
    </source>
</evidence>
<keyword evidence="13" id="KW-0175">Coiled coil</keyword>
<dbReference type="CTD" id="22926"/>
<dbReference type="GO" id="GO:0005789">
    <property type="term" value="C:endoplasmic reticulum membrane"/>
    <property type="evidence" value="ECO:0007669"/>
    <property type="project" value="UniProtKB-SubCell"/>
</dbReference>
<organism evidence="16 17">
    <name type="scientific">Leptonychotes weddellii</name>
    <name type="common">Weddell seal</name>
    <name type="synonym">Otaria weddellii</name>
    <dbReference type="NCBI Taxonomy" id="9713"/>
    <lineage>
        <taxon>Eukaryota</taxon>
        <taxon>Metazoa</taxon>
        <taxon>Chordata</taxon>
        <taxon>Craniata</taxon>
        <taxon>Vertebrata</taxon>
        <taxon>Euteleostomi</taxon>
        <taxon>Mammalia</taxon>
        <taxon>Eutheria</taxon>
        <taxon>Laurasiatheria</taxon>
        <taxon>Carnivora</taxon>
        <taxon>Caniformia</taxon>
        <taxon>Pinnipedia</taxon>
        <taxon>Phocidae</taxon>
        <taxon>Monachinae</taxon>
        <taxon>Lobodontini</taxon>
        <taxon>Leptonychotes</taxon>
    </lineage>
</organism>
<evidence type="ECO:0000256" key="4">
    <source>
        <dbReference type="ARBA" id="ARBA00022692"/>
    </source>
</evidence>
<gene>
    <name evidence="17" type="primary">ATF6</name>
</gene>
<feature type="domain" description="BZIP" evidence="15">
    <location>
        <begin position="200"/>
        <end position="263"/>
    </location>
</feature>
<dbReference type="AlphaFoldDB" id="A0A2U3Y545"/>
<dbReference type="Pfam" id="PF00170">
    <property type="entry name" value="bZIP_1"/>
    <property type="match status" value="1"/>
</dbReference>
<dbReference type="PANTHER" id="PTHR46164:SF1">
    <property type="entry name" value="CYCLIC AMP-DEPENDENT TRANSCRIPTION FACTOR ATF-6 ALPHA"/>
    <property type="match status" value="1"/>
</dbReference>
<dbReference type="InterPro" id="IPR046347">
    <property type="entry name" value="bZIP_sf"/>
</dbReference>